<evidence type="ECO:0000313" key="6">
    <source>
        <dbReference type="Proteomes" id="UP000282185"/>
    </source>
</evidence>
<dbReference type="InterPro" id="IPR000601">
    <property type="entry name" value="PKD_dom"/>
</dbReference>
<dbReference type="AlphaFoldDB" id="A0A345YTA3"/>
<dbReference type="PROSITE" id="PS50093">
    <property type="entry name" value="PKD"/>
    <property type="match status" value="1"/>
</dbReference>
<feature type="domain" description="PKD" evidence="2">
    <location>
        <begin position="29"/>
        <end position="73"/>
    </location>
</feature>
<name>A0A345YTA3_9MICO</name>
<evidence type="ECO:0000313" key="5">
    <source>
        <dbReference type="Proteomes" id="UP000254236"/>
    </source>
</evidence>
<dbReference type="InterPro" id="IPR035986">
    <property type="entry name" value="PKD_dom_sf"/>
</dbReference>
<keyword evidence="5" id="KW-1185">Reference proteome</keyword>
<dbReference type="EMBL" id="QSWH01000012">
    <property type="protein sequence ID" value="RRR20858.1"/>
    <property type="molecule type" value="Genomic_DNA"/>
</dbReference>
<dbReference type="Proteomes" id="UP000282185">
    <property type="component" value="Unassembled WGS sequence"/>
</dbReference>
<accession>A0A345YTA3</accession>
<dbReference type="OrthoDB" id="5192284at2"/>
<evidence type="ECO:0000313" key="4">
    <source>
        <dbReference type="EMBL" id="RRR20858.1"/>
    </source>
</evidence>
<dbReference type="Proteomes" id="UP000254236">
    <property type="component" value="Chromosome"/>
</dbReference>
<evidence type="ECO:0000259" key="2">
    <source>
        <dbReference type="PROSITE" id="PS50093"/>
    </source>
</evidence>
<reference evidence="3 5" key="1">
    <citation type="submission" date="2018-07" db="EMBL/GenBank/DDBJ databases">
        <title>Brachybacterium saurashtrense DSM 23186 genome sequence.</title>
        <authorList>
            <person name="Guo L."/>
        </authorList>
    </citation>
    <scope>NUCLEOTIDE SEQUENCE [LARGE SCALE GENOMIC DNA]</scope>
    <source>
        <strain evidence="3 5">DSM 23186</strain>
    </source>
</reference>
<sequence>MEVVLYVSADEQIVEATLLDTPVSIRAIPVEYHWDLGDGNTISTDKSGDSYPSLEVAGMYRYEGWYDVMLTTTFIGQFSVDGGAWQDIDGSIEVVSDPVEIFSKSLESRLVDADTPVDEEEDPWVPQCTGETEDPLDPEASHREI</sequence>
<proteinExistence type="predicted"/>
<protein>
    <recommendedName>
        <fullName evidence="2">PKD domain-containing protein</fullName>
    </recommendedName>
</protein>
<reference evidence="4 6" key="2">
    <citation type="submission" date="2018-08" db="EMBL/GenBank/DDBJ databases">
        <title>Brachybacterium saurashtrense DSM 23186.</title>
        <authorList>
            <person name="Li Y."/>
        </authorList>
    </citation>
    <scope>NUCLEOTIDE SEQUENCE [LARGE SCALE GENOMIC DNA]</scope>
    <source>
        <strain evidence="4 6">DSM 23186</strain>
    </source>
</reference>
<evidence type="ECO:0000256" key="1">
    <source>
        <dbReference type="SAM" id="MobiDB-lite"/>
    </source>
</evidence>
<feature type="region of interest" description="Disordered" evidence="1">
    <location>
        <begin position="112"/>
        <end position="145"/>
    </location>
</feature>
<dbReference type="EMBL" id="CP031356">
    <property type="protein sequence ID" value="AXK47155.1"/>
    <property type="molecule type" value="Genomic_DNA"/>
</dbReference>
<gene>
    <name evidence="3" type="ORF">DWV08_04030</name>
    <name evidence="4" type="ORF">DXU92_16615</name>
</gene>
<dbReference type="SUPFAM" id="SSF49299">
    <property type="entry name" value="PKD domain"/>
    <property type="match status" value="1"/>
</dbReference>
<evidence type="ECO:0000313" key="3">
    <source>
        <dbReference type="EMBL" id="AXK47155.1"/>
    </source>
</evidence>
<organism evidence="4 6">
    <name type="scientific">Brachybacterium saurashtrense</name>
    <dbReference type="NCBI Taxonomy" id="556288"/>
    <lineage>
        <taxon>Bacteria</taxon>
        <taxon>Bacillati</taxon>
        <taxon>Actinomycetota</taxon>
        <taxon>Actinomycetes</taxon>
        <taxon>Micrococcales</taxon>
        <taxon>Dermabacteraceae</taxon>
        <taxon>Brachybacterium</taxon>
    </lineage>
</organism>
<dbReference type="KEGG" id="bsau:DWV08_04030"/>